<dbReference type="InterPro" id="IPR011075">
    <property type="entry name" value="TetR_C"/>
</dbReference>
<dbReference type="Gene3D" id="1.10.10.60">
    <property type="entry name" value="Homeodomain-like"/>
    <property type="match status" value="1"/>
</dbReference>
<gene>
    <name evidence="7" type="ORF">B0A62_14855</name>
    <name evidence="6" type="ORF">IW20_20905</name>
</gene>
<reference evidence="6 8" key="1">
    <citation type="submission" date="2014-07" db="EMBL/GenBank/DDBJ databases">
        <title>Genome of Flavobacterium hydatis DSM 2063.</title>
        <authorList>
            <person name="Pipes S.E."/>
            <person name="Stropko S.J."/>
            <person name="Newman J.D."/>
        </authorList>
    </citation>
    <scope>NUCLEOTIDE SEQUENCE [LARGE SCALE GENOMIC DNA]</scope>
    <source>
        <strain evidence="6 8">DSM 2063</strain>
    </source>
</reference>
<evidence type="ECO:0000313" key="7">
    <source>
        <dbReference type="EMBL" id="OXA92678.1"/>
    </source>
</evidence>
<dbReference type="RefSeq" id="WP_035626798.1">
    <property type="nucleotide sequence ID" value="NZ_JBEWQG010000013.1"/>
</dbReference>
<evidence type="ECO:0000259" key="4">
    <source>
        <dbReference type="Pfam" id="PF00440"/>
    </source>
</evidence>
<protein>
    <submittedName>
        <fullName evidence="7">TetR family transcriptional regulator</fullName>
    </submittedName>
</protein>
<evidence type="ECO:0000256" key="1">
    <source>
        <dbReference type="ARBA" id="ARBA00023015"/>
    </source>
</evidence>
<dbReference type="EMBL" id="MUGY01000019">
    <property type="protein sequence ID" value="OXA92678.1"/>
    <property type="molecule type" value="Genomic_DNA"/>
</dbReference>
<dbReference type="SUPFAM" id="SSF48498">
    <property type="entry name" value="Tetracyclin repressor-like, C-terminal domain"/>
    <property type="match status" value="1"/>
</dbReference>
<dbReference type="Pfam" id="PF00440">
    <property type="entry name" value="TetR_N"/>
    <property type="match status" value="1"/>
</dbReference>
<dbReference type="Gene3D" id="1.10.357.10">
    <property type="entry name" value="Tetracycline Repressor, domain 2"/>
    <property type="match status" value="1"/>
</dbReference>
<dbReference type="InterPro" id="IPR001647">
    <property type="entry name" value="HTH_TetR"/>
</dbReference>
<dbReference type="AlphaFoldDB" id="A0A086A0X2"/>
<dbReference type="Pfam" id="PF16925">
    <property type="entry name" value="TetR_C_13"/>
    <property type="match status" value="1"/>
</dbReference>
<dbReference type="SUPFAM" id="SSF46689">
    <property type="entry name" value="Homeodomain-like"/>
    <property type="match status" value="1"/>
</dbReference>
<dbReference type="PANTHER" id="PTHR47506">
    <property type="entry name" value="TRANSCRIPTIONAL REGULATORY PROTEIN"/>
    <property type="match status" value="1"/>
</dbReference>
<evidence type="ECO:0000256" key="3">
    <source>
        <dbReference type="ARBA" id="ARBA00023163"/>
    </source>
</evidence>
<dbReference type="Proteomes" id="UP000198424">
    <property type="component" value="Unassembled WGS sequence"/>
</dbReference>
<dbReference type="OrthoDB" id="9795242at2"/>
<reference evidence="7 9" key="2">
    <citation type="submission" date="2016-11" db="EMBL/GenBank/DDBJ databases">
        <title>Whole genomes of Flavobacteriaceae.</title>
        <authorList>
            <person name="Stine C."/>
            <person name="Li C."/>
            <person name="Tadesse D."/>
        </authorList>
    </citation>
    <scope>NUCLEOTIDE SEQUENCE [LARGE SCALE GENOMIC DNA]</scope>
    <source>
        <strain evidence="7 9">ATCC 29551</strain>
    </source>
</reference>
<dbReference type="Proteomes" id="UP000028712">
    <property type="component" value="Unassembled WGS sequence"/>
</dbReference>
<evidence type="ECO:0000256" key="2">
    <source>
        <dbReference type="ARBA" id="ARBA00023125"/>
    </source>
</evidence>
<evidence type="ECO:0000313" key="9">
    <source>
        <dbReference type="Proteomes" id="UP000198424"/>
    </source>
</evidence>
<dbReference type="GO" id="GO:0003677">
    <property type="term" value="F:DNA binding"/>
    <property type="evidence" value="ECO:0007669"/>
    <property type="project" value="UniProtKB-KW"/>
</dbReference>
<evidence type="ECO:0000259" key="5">
    <source>
        <dbReference type="Pfam" id="PF16925"/>
    </source>
</evidence>
<accession>A0A086A0X2</accession>
<dbReference type="InterPro" id="IPR009057">
    <property type="entry name" value="Homeodomain-like_sf"/>
</dbReference>
<keyword evidence="2" id="KW-0238">DNA-binding</keyword>
<evidence type="ECO:0000313" key="6">
    <source>
        <dbReference type="EMBL" id="KFF10336.1"/>
    </source>
</evidence>
<dbReference type="eggNOG" id="COG1309">
    <property type="taxonomic scope" value="Bacteria"/>
</dbReference>
<evidence type="ECO:0000313" key="8">
    <source>
        <dbReference type="Proteomes" id="UP000028712"/>
    </source>
</evidence>
<dbReference type="EMBL" id="JPRM01000040">
    <property type="protein sequence ID" value="KFF10336.1"/>
    <property type="molecule type" value="Genomic_DNA"/>
</dbReference>
<dbReference type="InterPro" id="IPR036271">
    <property type="entry name" value="Tet_transcr_reg_TetR-rel_C_sf"/>
</dbReference>
<comment type="caution">
    <text evidence="6">The sequence shown here is derived from an EMBL/GenBank/DDBJ whole genome shotgun (WGS) entry which is preliminary data.</text>
</comment>
<keyword evidence="9" id="KW-1185">Reference proteome</keyword>
<keyword evidence="1" id="KW-0805">Transcription regulation</keyword>
<feature type="domain" description="Tetracyclin repressor-like C-terminal" evidence="5">
    <location>
        <begin position="101"/>
        <end position="183"/>
    </location>
</feature>
<dbReference type="PANTHER" id="PTHR47506:SF10">
    <property type="entry name" value="TRANSCRIPTIONAL REGULATORY PROTEIN"/>
    <property type="match status" value="1"/>
</dbReference>
<organism evidence="6 8">
    <name type="scientific">Flavobacterium hydatis</name>
    <name type="common">Cytophaga aquatilis</name>
    <dbReference type="NCBI Taxonomy" id="991"/>
    <lineage>
        <taxon>Bacteria</taxon>
        <taxon>Pseudomonadati</taxon>
        <taxon>Bacteroidota</taxon>
        <taxon>Flavobacteriia</taxon>
        <taxon>Flavobacteriales</taxon>
        <taxon>Flavobacteriaceae</taxon>
        <taxon>Flavobacterium</taxon>
    </lineage>
</organism>
<proteinExistence type="predicted"/>
<sequence length="190" mass="22111">MTRNKQFNPVEKLVKARDLFWKKGYHVTSIQDLVDQMQVNRRSMYDTYGDKHELFIQSLESYAIETYGEFNSIVQLEKSPKKAIEDIVSKAIERSFEKEKICMIVKSSFELAPLDQSMRNLLRQHTQRLITIFENLILKAQEAGEISTEKKALQSAQFIVGSFAGFWQMQALFDDRTMVEAMAKRVLESL</sequence>
<name>A0A086A0X2_FLAHY</name>
<feature type="domain" description="HTH tetR-type" evidence="4">
    <location>
        <begin position="14"/>
        <end position="56"/>
    </location>
</feature>
<dbReference type="STRING" id="991.IW20_20905"/>
<keyword evidence="3" id="KW-0804">Transcription</keyword>